<evidence type="ECO:0000256" key="3">
    <source>
        <dbReference type="ARBA" id="ARBA00022777"/>
    </source>
</evidence>
<dbReference type="PANTHER" id="PTHR24348">
    <property type="entry name" value="SERINE/THREONINE-PROTEIN KINASE UNC-51-RELATED"/>
    <property type="match status" value="1"/>
</dbReference>
<dbReference type="InterPro" id="IPR011009">
    <property type="entry name" value="Kinase-like_dom_sf"/>
</dbReference>
<comment type="caution">
    <text evidence="8">The sequence shown here is derived from an EMBL/GenBank/DDBJ whole genome shotgun (WGS) entry which is preliminary data.</text>
</comment>
<feature type="region of interest" description="Disordered" evidence="6">
    <location>
        <begin position="279"/>
        <end position="313"/>
    </location>
</feature>
<protein>
    <recommendedName>
        <fullName evidence="7">Protein kinase domain-containing protein</fullName>
    </recommendedName>
</protein>
<dbReference type="Proteomes" id="UP001642540">
    <property type="component" value="Unassembled WGS sequence"/>
</dbReference>
<dbReference type="InterPro" id="IPR045269">
    <property type="entry name" value="Atg1-like"/>
</dbReference>
<evidence type="ECO:0000313" key="9">
    <source>
        <dbReference type="Proteomes" id="UP001642540"/>
    </source>
</evidence>
<dbReference type="InterPro" id="IPR017441">
    <property type="entry name" value="Protein_kinase_ATP_BS"/>
</dbReference>
<reference evidence="8 9" key="1">
    <citation type="submission" date="2024-08" db="EMBL/GenBank/DDBJ databases">
        <authorList>
            <person name="Cucini C."/>
            <person name="Frati F."/>
        </authorList>
    </citation>
    <scope>NUCLEOTIDE SEQUENCE [LARGE SCALE GENOMIC DNA]</scope>
</reference>
<evidence type="ECO:0000256" key="5">
    <source>
        <dbReference type="PROSITE-ProRule" id="PRU10141"/>
    </source>
</evidence>
<evidence type="ECO:0000256" key="6">
    <source>
        <dbReference type="SAM" id="MobiDB-lite"/>
    </source>
</evidence>
<dbReference type="PROSITE" id="PS00107">
    <property type="entry name" value="PROTEIN_KINASE_ATP"/>
    <property type="match status" value="1"/>
</dbReference>
<feature type="domain" description="Protein kinase" evidence="7">
    <location>
        <begin position="10"/>
        <end position="275"/>
    </location>
</feature>
<keyword evidence="9" id="KW-1185">Reference proteome</keyword>
<feature type="compositionally biased region" description="Polar residues" evidence="6">
    <location>
        <begin position="281"/>
        <end position="298"/>
    </location>
</feature>
<evidence type="ECO:0000256" key="1">
    <source>
        <dbReference type="ARBA" id="ARBA00022679"/>
    </source>
</evidence>
<organism evidence="8 9">
    <name type="scientific">Orchesella dallaii</name>
    <dbReference type="NCBI Taxonomy" id="48710"/>
    <lineage>
        <taxon>Eukaryota</taxon>
        <taxon>Metazoa</taxon>
        <taxon>Ecdysozoa</taxon>
        <taxon>Arthropoda</taxon>
        <taxon>Hexapoda</taxon>
        <taxon>Collembola</taxon>
        <taxon>Entomobryomorpha</taxon>
        <taxon>Entomobryoidea</taxon>
        <taxon>Orchesellidae</taxon>
        <taxon>Orchesellinae</taxon>
        <taxon>Orchesella</taxon>
    </lineage>
</organism>
<name>A0ABP1Q946_9HEXA</name>
<keyword evidence="3" id="KW-0418">Kinase</keyword>
<dbReference type="PANTHER" id="PTHR24348:SF22">
    <property type="entry name" value="NON-SPECIFIC SERINE_THREONINE PROTEIN KINASE"/>
    <property type="match status" value="1"/>
</dbReference>
<evidence type="ECO:0000256" key="4">
    <source>
        <dbReference type="ARBA" id="ARBA00022840"/>
    </source>
</evidence>
<dbReference type="PROSITE" id="PS50011">
    <property type="entry name" value="PROTEIN_KINASE_DOM"/>
    <property type="match status" value="1"/>
</dbReference>
<keyword evidence="4 5" id="KW-0067">ATP-binding</keyword>
<dbReference type="InterPro" id="IPR000719">
    <property type="entry name" value="Prot_kinase_dom"/>
</dbReference>
<dbReference type="SMART" id="SM00220">
    <property type="entry name" value="S_TKc"/>
    <property type="match status" value="1"/>
</dbReference>
<dbReference type="SUPFAM" id="SSF56112">
    <property type="entry name" value="Protein kinase-like (PK-like)"/>
    <property type="match status" value="1"/>
</dbReference>
<proteinExistence type="predicted"/>
<evidence type="ECO:0000259" key="7">
    <source>
        <dbReference type="PROSITE" id="PS50011"/>
    </source>
</evidence>
<sequence length="534" mass="60151">MSGAIGDYEYNFKDLIGHGAFAVVFKGRHRKTKQRVAIKSIAKKNLIRFQCKTLVAKEISVLKALTELHHENVVALLDCLETSAHVYLIMEYCNGGDLFDYLRQYGPLNEDVVRMFLRQLAGAMHALHSNGIVHRDLKPQNILLTYKKPSASPDNIILKIADFGFARFLQEGDMTATICGSPMYMAPEILLSLAYDAKADLWSLGTIVYQCLTGMTPFHADTPQQLKYLYRRQLTLRPKIPTGTSPQLTDLLLCLLKRDPKERIDFIAFFTHPFLTDKKNSSSPQLILQPGASTSTTPTKDESKSSTPDGQDFELVPLQSKSEALCEKLNFDLAFAECIMKVAKMKGSPLSKIQEEGFVVGPSQTEIYSNESEQLSLYVHSLYLLSSALKLAKGRIEEERLVPSTGIKQVVTELNAMFKACLLATKKLYNSPVLQNKKPVQLKNPGVITILYRHAMEMCRIAVSDEILGNGNDCYCYRKYLTAHILLDNLVQRNPLRQERCLLVKFKDAVDKRLVLMNQLHCFNNSSVETIRSL</sequence>
<feature type="binding site" evidence="5">
    <location>
        <position position="44"/>
    </location>
    <ligand>
        <name>ATP</name>
        <dbReference type="ChEBI" id="CHEBI:30616"/>
    </ligand>
</feature>
<evidence type="ECO:0000313" key="8">
    <source>
        <dbReference type="EMBL" id="CAL8092045.1"/>
    </source>
</evidence>
<dbReference type="InterPro" id="IPR008271">
    <property type="entry name" value="Ser/Thr_kinase_AS"/>
</dbReference>
<keyword evidence="1" id="KW-0808">Transferase</keyword>
<gene>
    <name evidence="8" type="ORF">ODALV1_LOCUS8103</name>
</gene>
<dbReference type="EMBL" id="CAXLJM020000025">
    <property type="protein sequence ID" value="CAL8092045.1"/>
    <property type="molecule type" value="Genomic_DNA"/>
</dbReference>
<dbReference type="Gene3D" id="1.10.510.10">
    <property type="entry name" value="Transferase(Phosphotransferase) domain 1"/>
    <property type="match status" value="1"/>
</dbReference>
<keyword evidence="2 5" id="KW-0547">Nucleotide-binding</keyword>
<evidence type="ECO:0000256" key="2">
    <source>
        <dbReference type="ARBA" id="ARBA00022741"/>
    </source>
</evidence>
<dbReference type="PROSITE" id="PS00108">
    <property type="entry name" value="PROTEIN_KINASE_ST"/>
    <property type="match status" value="1"/>
</dbReference>
<accession>A0ABP1Q946</accession>
<dbReference type="Pfam" id="PF00069">
    <property type="entry name" value="Pkinase"/>
    <property type="match status" value="1"/>
</dbReference>